<gene>
    <name evidence="12" type="ORF">BatF92_06570</name>
    <name evidence="17" type="ORF">DW780_17860</name>
    <name evidence="14" type="ORF">GAN91_00135</name>
    <name evidence="13" type="ORF">GAO51_21220</name>
    <name evidence="15" type="ORF">KHY35_04400</name>
    <name evidence="18" type="ORF">KQP68_12935</name>
    <name evidence="16" type="ORF">PO127_08935</name>
</gene>
<keyword evidence="3" id="KW-0964">Secreted</keyword>
<evidence type="ECO:0000256" key="4">
    <source>
        <dbReference type="ARBA" id="ARBA00022723"/>
    </source>
</evidence>
<dbReference type="KEGG" id="btho:Btheta7330_03938"/>
<evidence type="ECO:0000256" key="8">
    <source>
        <dbReference type="ARBA" id="ARBA00038263"/>
    </source>
</evidence>
<evidence type="ECO:0000256" key="5">
    <source>
        <dbReference type="ARBA" id="ARBA00022729"/>
    </source>
</evidence>
<accession>C6ILJ2</accession>
<feature type="domain" description="Pel9A-like right handed beta-helix region" evidence="11">
    <location>
        <begin position="16"/>
        <end position="385"/>
    </location>
</feature>
<accession>A0A0P0FQA6</accession>
<comment type="subcellular location">
    <subcellularLocation>
        <location evidence="2">Secreted</location>
    </subcellularLocation>
</comment>
<keyword evidence="5 9" id="KW-0732">Signal</keyword>
<comment type="cofactor">
    <cofactor evidence="1">
        <name>Ca(2+)</name>
        <dbReference type="ChEBI" id="CHEBI:29108"/>
    </cofactor>
</comment>
<evidence type="ECO:0000313" key="21">
    <source>
        <dbReference type="Proteomes" id="UP000440614"/>
    </source>
</evidence>
<dbReference type="InterPro" id="IPR032153">
    <property type="entry name" value="BT_4170-like_C"/>
</dbReference>
<dbReference type="EMBL" id="QSJP01000017">
    <property type="protein sequence ID" value="RHD85417.1"/>
    <property type="molecule type" value="Genomic_DNA"/>
</dbReference>
<dbReference type="SUPFAM" id="SSF51126">
    <property type="entry name" value="Pectin lyase-like"/>
    <property type="match status" value="1"/>
</dbReference>
<evidence type="ECO:0000313" key="20">
    <source>
        <dbReference type="Proteomes" id="UP000436858"/>
    </source>
</evidence>
<dbReference type="Proteomes" id="UP000500882">
    <property type="component" value="Chromosome"/>
</dbReference>
<feature type="chain" id="PRO_5002965723" evidence="9">
    <location>
        <begin position="22"/>
        <end position="535"/>
    </location>
</feature>
<keyword evidence="4" id="KW-0479">Metal-binding</keyword>
<dbReference type="EMBL" id="AP022660">
    <property type="protein sequence ID" value="BCA48715.1"/>
    <property type="molecule type" value="Genomic_DNA"/>
</dbReference>
<dbReference type="GO" id="GO:0005576">
    <property type="term" value="C:extracellular region"/>
    <property type="evidence" value="ECO:0007669"/>
    <property type="project" value="UniProtKB-SubCell"/>
</dbReference>
<dbReference type="EMBL" id="WCRY01000001">
    <property type="protein sequence ID" value="KAB4487853.1"/>
    <property type="molecule type" value="Genomic_DNA"/>
</dbReference>
<dbReference type="RefSeq" id="WP_008764387.1">
    <property type="nucleotide sequence ID" value="NZ_AP022660.1"/>
</dbReference>
<dbReference type="GO" id="GO:0046872">
    <property type="term" value="F:metal ion binding"/>
    <property type="evidence" value="ECO:0007669"/>
    <property type="project" value="UniProtKB-KW"/>
</dbReference>
<protein>
    <submittedName>
        <fullName evidence="15">DUF4990 domain-containing protein</fullName>
    </submittedName>
    <submittedName>
        <fullName evidence="17">Pectate lyase</fullName>
    </submittedName>
</protein>
<evidence type="ECO:0000256" key="2">
    <source>
        <dbReference type="ARBA" id="ARBA00004613"/>
    </source>
</evidence>
<dbReference type="EMBL" id="JAGZEE010000003">
    <property type="protein sequence ID" value="MBS5409947.1"/>
    <property type="molecule type" value="Genomic_DNA"/>
</dbReference>
<sequence length="535" mass="58178">MKDITKITYLLLGLMLSVPLAAQKTYYMDPEGSDSNPGTSDKPFATLVKVQEVVVAGDVVYINPGTYVVPANQVPMTTTNSGLYHCVFHMNKSGEAGKPISYLANPNKQGRPIFDLSQVKPKDQRITVFYVTGSNLYLKGFDVIGTQVTITGHTQSECFRIVKGANNNKFEDLRTHDGMAIGFYLLGGSNNHILNCDAYNNYDSVSEGGKGGNVDGFGGHINSSSVGEGKGTGNVFEGCRAWYNSDDGFDLINCFEAVKIINCWSFLNGYKPGTKEVAGDGTGFKAGGYGMAADKLPAIPSVIPQHEVRNSLAYYNRLRGFYANHHLGGIIFESNTAVNSGENYNMTNRESPLALPPTDVNGYDHMVKNNLSLVTRSGSKHIVMVNRAKSEVSNNSFDGSEEVIETDFISLEEAELMRDRKPNGDLPDVNFGKLTTDAELRFWGMGCFATGEPTDLDFGWLKKPTIVVVGSKASVVGPEAASFTKMYVIVDGEETTEFDKNSIDLSDFSGVLEVKAVIEDANGNITKSIALKFKR</sequence>
<evidence type="ECO:0000313" key="23">
    <source>
        <dbReference type="Proteomes" id="UP001156218"/>
    </source>
</evidence>
<dbReference type="Proteomes" id="UP000284785">
    <property type="component" value="Unassembled WGS sequence"/>
</dbReference>
<dbReference type="Pfam" id="PF22842">
    <property type="entry name" value="Pel9A-like_beta_helix"/>
    <property type="match status" value="1"/>
</dbReference>
<reference evidence="18 23" key="5">
    <citation type="submission" date="2021-06" db="EMBL/GenBank/DDBJ databases">
        <title>Interrogation of the integrated mobile genetic elements in gut-associated Bacteroides with a consensus prediction approach.</title>
        <authorList>
            <person name="Campbell D.E."/>
            <person name="Leigh J.R."/>
            <person name="Kim T."/>
            <person name="England W."/>
            <person name="Whitaker R.J."/>
            <person name="Degnan P.H."/>
        </authorList>
    </citation>
    <scope>NUCLEOTIDE SEQUENCE [LARGE SCALE GENOMIC DNA]</scope>
    <source>
        <strain evidence="18 23">WAL8669</strain>
    </source>
</reference>
<evidence type="ECO:0000313" key="12">
    <source>
        <dbReference type="EMBL" id="BCA48715.1"/>
    </source>
</evidence>
<dbReference type="EMBL" id="WCSY01000024">
    <property type="protein sequence ID" value="KAB4307519.1"/>
    <property type="molecule type" value="Genomic_DNA"/>
</dbReference>
<dbReference type="Proteomes" id="UP001156218">
    <property type="component" value="Chromosome"/>
</dbReference>
<dbReference type="PANTHER" id="PTHR40088:SF1">
    <property type="entry name" value="PECTATE LYASE PEL9"/>
    <property type="match status" value="1"/>
</dbReference>
<dbReference type="Proteomes" id="UP000436858">
    <property type="component" value="Unassembled WGS sequence"/>
</dbReference>
<dbReference type="AlphaFoldDB" id="A0A0P0FQA6"/>
<evidence type="ECO:0000256" key="3">
    <source>
        <dbReference type="ARBA" id="ARBA00022525"/>
    </source>
</evidence>
<dbReference type="Proteomes" id="UP000440614">
    <property type="component" value="Unassembled WGS sequence"/>
</dbReference>
<dbReference type="Proteomes" id="UP000782901">
    <property type="component" value="Unassembled WGS sequence"/>
</dbReference>
<feature type="domain" description="BT-4170-like C-terminal" evidence="10">
    <location>
        <begin position="386"/>
        <end position="527"/>
    </location>
</feature>
<dbReference type="InterPro" id="IPR011050">
    <property type="entry name" value="Pectin_lyase_fold/virulence"/>
</dbReference>
<evidence type="ECO:0000313" key="15">
    <source>
        <dbReference type="EMBL" id="MBS5409947.1"/>
    </source>
</evidence>
<dbReference type="DNASU" id="1074579"/>
<evidence type="ECO:0000259" key="11">
    <source>
        <dbReference type="Pfam" id="PF22842"/>
    </source>
</evidence>
<dbReference type="EMBL" id="CP083680">
    <property type="protein sequence ID" value="UYU64501.1"/>
    <property type="molecule type" value="Genomic_DNA"/>
</dbReference>
<dbReference type="GeneID" id="60925344"/>
<evidence type="ECO:0000259" key="10">
    <source>
        <dbReference type="Pfam" id="PF16380"/>
    </source>
</evidence>
<evidence type="ECO:0000313" key="13">
    <source>
        <dbReference type="EMBL" id="KAB4307519.1"/>
    </source>
</evidence>
<organism evidence="17 19">
    <name type="scientific">Bacteroides thetaiotaomicron</name>
    <dbReference type="NCBI Taxonomy" id="818"/>
    <lineage>
        <taxon>Bacteria</taxon>
        <taxon>Pseudomonadati</taxon>
        <taxon>Bacteroidota</taxon>
        <taxon>Bacteroidia</taxon>
        <taxon>Bacteroidales</taxon>
        <taxon>Bacteroidaceae</taxon>
        <taxon>Bacteroides</taxon>
    </lineage>
</organism>
<dbReference type="EMBL" id="JAQNVG010000011">
    <property type="protein sequence ID" value="MDC2235869.1"/>
    <property type="molecule type" value="Genomic_DNA"/>
</dbReference>
<dbReference type="InterPro" id="IPR052052">
    <property type="entry name" value="Polysaccharide_Lyase_9"/>
</dbReference>
<reference evidence="15" key="4">
    <citation type="submission" date="2021-02" db="EMBL/GenBank/DDBJ databases">
        <title>Infant gut strain persistence is associated with maternal origin, phylogeny, and functional potential including surface adhesion and iron acquisition.</title>
        <authorList>
            <person name="Lou Y.C."/>
        </authorList>
    </citation>
    <scope>NUCLEOTIDE SEQUENCE</scope>
    <source>
        <strain evidence="15">L3_082_243G1_dasL3_082_243G1_maxbin2.maxbin.015s ta_sub</strain>
    </source>
</reference>
<feature type="signal peptide" evidence="9">
    <location>
        <begin position="1"/>
        <end position="21"/>
    </location>
</feature>
<reference evidence="12 22" key="3">
    <citation type="submission" date="2020-02" db="EMBL/GenBank/DDBJ databases">
        <title>Whole-genome sequencing and comparative analysis of the genomes of Bacteroides thetaiotaomicron and Escherichia coli isolated from a healthy resident in Vietnam.</title>
        <authorList>
            <person name="Mohsin M."/>
            <person name="Tanaka K."/>
            <person name="Kawahara R."/>
            <person name="Kondo S."/>
            <person name="Noguchi H."/>
            <person name="Motooka D."/>
            <person name="Nakamura S."/>
            <person name="Khong D.T."/>
            <person name="Nguyen T.N."/>
            <person name="Tran H.T."/>
            <person name="Yamamoto Y."/>
        </authorList>
    </citation>
    <scope>NUCLEOTIDE SEQUENCE [LARGE SCALE GENOMIC DNA]</scope>
    <source>
        <strain evidence="12 22">F9-2</strain>
    </source>
</reference>
<keyword evidence="7 17" id="KW-0456">Lyase</keyword>
<evidence type="ECO:0000256" key="1">
    <source>
        <dbReference type="ARBA" id="ARBA00001913"/>
    </source>
</evidence>
<evidence type="ECO:0000256" key="7">
    <source>
        <dbReference type="ARBA" id="ARBA00023239"/>
    </source>
</evidence>
<reference evidence="20 21" key="2">
    <citation type="journal article" date="2019" name="Nat. Med.">
        <title>A library of human gut bacterial isolates paired with longitudinal multiomics data enables mechanistic microbiome research.</title>
        <authorList>
            <person name="Poyet M."/>
            <person name="Groussin M."/>
            <person name="Gibbons S.M."/>
            <person name="Avila-Pacheco J."/>
            <person name="Jiang X."/>
            <person name="Kearney S.M."/>
            <person name="Perrotta A.R."/>
            <person name="Berdy B."/>
            <person name="Zhao S."/>
            <person name="Lieberman T.D."/>
            <person name="Swanson P.K."/>
            <person name="Smith M."/>
            <person name="Roesemann S."/>
            <person name="Alexander J.E."/>
            <person name="Rich S.A."/>
            <person name="Livny J."/>
            <person name="Vlamakis H."/>
            <person name="Clish C."/>
            <person name="Bullock K."/>
            <person name="Deik A."/>
            <person name="Scott J."/>
            <person name="Pierce K.A."/>
            <person name="Xavier R.J."/>
            <person name="Alm E.J."/>
        </authorList>
    </citation>
    <scope>NUCLEOTIDE SEQUENCE [LARGE SCALE GENOMIC DNA]</scope>
    <source>
        <strain evidence="14 20">BIOML-A162</strain>
        <strain evidence="13 21">BIOML-A188</strain>
    </source>
</reference>
<reference evidence="17 19" key="1">
    <citation type="submission" date="2018-08" db="EMBL/GenBank/DDBJ databases">
        <title>A genome reference for cultivated species of the human gut microbiota.</title>
        <authorList>
            <person name="Zou Y."/>
            <person name="Xue W."/>
            <person name="Luo G."/>
        </authorList>
    </citation>
    <scope>NUCLEOTIDE SEQUENCE [LARGE SCALE GENOMIC DNA]</scope>
    <source>
        <strain evidence="17 19">AM30-26</strain>
    </source>
</reference>
<evidence type="ECO:0000313" key="14">
    <source>
        <dbReference type="EMBL" id="KAB4487853.1"/>
    </source>
</evidence>
<evidence type="ECO:0000256" key="9">
    <source>
        <dbReference type="SAM" id="SignalP"/>
    </source>
</evidence>
<dbReference type="OMA" id="WRFIHIT"/>
<dbReference type="SMR" id="A0A0P0FQA6"/>
<proteinExistence type="inferred from homology"/>
<dbReference type="Pfam" id="PF16380">
    <property type="entry name" value="BT_4170-like_C"/>
    <property type="match status" value="1"/>
</dbReference>
<evidence type="ECO:0000313" key="16">
    <source>
        <dbReference type="EMBL" id="MDC2235869.1"/>
    </source>
</evidence>
<dbReference type="InterPro" id="IPR053868">
    <property type="entry name" value="Pel9A-like_beta_helix"/>
</dbReference>
<name>A0A0P0FQA6_BACT4</name>
<dbReference type="Proteomes" id="UP001217776">
    <property type="component" value="Unassembled WGS sequence"/>
</dbReference>
<dbReference type="Gene3D" id="2.160.20.10">
    <property type="entry name" value="Single-stranded right-handed beta-helix, Pectin lyase-like"/>
    <property type="match status" value="1"/>
</dbReference>
<evidence type="ECO:0000313" key="18">
    <source>
        <dbReference type="EMBL" id="UYU64501.1"/>
    </source>
</evidence>
<comment type="similarity">
    <text evidence="8">Belongs to the polysaccharide lyase 9 family.</text>
</comment>
<evidence type="ECO:0000313" key="17">
    <source>
        <dbReference type="EMBL" id="RHD85417.1"/>
    </source>
</evidence>
<evidence type="ECO:0000313" key="22">
    <source>
        <dbReference type="Proteomes" id="UP000500882"/>
    </source>
</evidence>
<evidence type="ECO:0000256" key="6">
    <source>
        <dbReference type="ARBA" id="ARBA00022837"/>
    </source>
</evidence>
<keyword evidence="6" id="KW-0106">Calcium</keyword>
<dbReference type="GO" id="GO:0016837">
    <property type="term" value="F:carbon-oxygen lyase activity, acting on polysaccharides"/>
    <property type="evidence" value="ECO:0007669"/>
    <property type="project" value="TreeGrafter"/>
</dbReference>
<evidence type="ECO:0000313" key="19">
    <source>
        <dbReference type="Proteomes" id="UP000284785"/>
    </source>
</evidence>
<dbReference type="InterPro" id="IPR012334">
    <property type="entry name" value="Pectin_lyas_fold"/>
</dbReference>
<reference evidence="16" key="6">
    <citation type="submission" date="2022-10" db="EMBL/GenBank/DDBJ databases">
        <title>Human gut microbiome strain richness.</title>
        <authorList>
            <person name="Chen-Liaw A."/>
        </authorList>
    </citation>
    <scope>NUCLEOTIDE SEQUENCE</scope>
    <source>
        <strain evidence="16">1001283st1_A3_1001283B150304_161114</strain>
    </source>
</reference>
<dbReference type="PANTHER" id="PTHR40088">
    <property type="entry name" value="PECTATE LYASE (EUROFUNG)"/>
    <property type="match status" value="1"/>
</dbReference>